<feature type="transmembrane region" description="Helical" evidence="1">
    <location>
        <begin position="433"/>
        <end position="451"/>
    </location>
</feature>
<dbReference type="Proteomes" id="UP001500221">
    <property type="component" value="Unassembled WGS sequence"/>
</dbReference>
<feature type="transmembrane region" description="Helical" evidence="1">
    <location>
        <begin position="241"/>
        <end position="261"/>
    </location>
</feature>
<feature type="transmembrane region" description="Helical" evidence="1">
    <location>
        <begin position="143"/>
        <end position="161"/>
    </location>
</feature>
<accession>A0ABP9Q1X6</accession>
<feature type="transmembrane region" description="Helical" evidence="1">
    <location>
        <begin position="83"/>
        <end position="106"/>
    </location>
</feature>
<evidence type="ECO:0008006" key="4">
    <source>
        <dbReference type="Google" id="ProtNLM"/>
    </source>
</evidence>
<feature type="transmembrane region" description="Helical" evidence="1">
    <location>
        <begin position="410"/>
        <end position="427"/>
    </location>
</feature>
<evidence type="ECO:0000256" key="1">
    <source>
        <dbReference type="SAM" id="Phobius"/>
    </source>
</evidence>
<feature type="transmembrane region" description="Helical" evidence="1">
    <location>
        <begin position="192"/>
        <end position="210"/>
    </location>
</feature>
<feature type="transmembrane region" description="Helical" evidence="1">
    <location>
        <begin position="167"/>
        <end position="183"/>
    </location>
</feature>
<feature type="transmembrane region" description="Helical" evidence="1">
    <location>
        <begin position="382"/>
        <end position="398"/>
    </location>
</feature>
<gene>
    <name evidence="2" type="ORF">GCM10023340_40790</name>
</gene>
<feature type="transmembrane region" description="Helical" evidence="1">
    <location>
        <begin position="112"/>
        <end position="131"/>
    </location>
</feature>
<dbReference type="EMBL" id="BAABKG010000006">
    <property type="protein sequence ID" value="GAA5155464.1"/>
    <property type="molecule type" value="Genomic_DNA"/>
</dbReference>
<name>A0ABP9Q1X6_9ACTN</name>
<evidence type="ECO:0000313" key="2">
    <source>
        <dbReference type="EMBL" id="GAA5155464.1"/>
    </source>
</evidence>
<evidence type="ECO:0000313" key="3">
    <source>
        <dbReference type="Proteomes" id="UP001500221"/>
    </source>
</evidence>
<comment type="caution">
    <text evidence="2">The sequence shown here is derived from an EMBL/GenBank/DDBJ whole genome shotgun (WGS) entry which is preliminary data.</text>
</comment>
<proteinExistence type="predicted"/>
<feature type="transmembrane region" description="Helical" evidence="1">
    <location>
        <begin position="216"/>
        <end position="234"/>
    </location>
</feature>
<dbReference type="RefSeq" id="WP_345463222.1">
    <property type="nucleotide sequence ID" value="NZ_BAABKG010000006.1"/>
</dbReference>
<feature type="transmembrane region" description="Helical" evidence="1">
    <location>
        <begin position="471"/>
        <end position="492"/>
    </location>
</feature>
<keyword evidence="1" id="KW-0472">Membrane</keyword>
<keyword evidence="1" id="KW-1133">Transmembrane helix</keyword>
<sequence>MTTSAPPRTERARRWWDDLERPERVLVGLGVAVLALRGLVYLGTADGILIGDEYYYLDAGRAFSNVVRDLVTLRGPDLGELDAAVVGSGWFMPGMSVVLAPLYLVAPGAPVPVVRAFAMIVSTLLLLATVLKVRRTFGNAPAGALLVFPGLVPTYAAFGAATWGDSAAGLVAVLMLCHAVTMLREVREHRTISWRAGLLLGLYAIVAVYLRSSVAVFVVGVLGVTFVTSLLLAARAERIKVVLGYVVAGVVFVGLLAPWSLAASLVLDAPVLTTVSVPTVRANTFGDPDAVCLGECDLGSNIWFSPLRYSREHARATGLSEVEIADEMSAYARRDVTATSYARDVVDNTMRYFSEPARFATLLRWSHAPYDIVPLAEVGTNALFYPSVLVLVGVLAAVARRGFDQQLQLVLLKVGVLTLLVQPFVHIAGPRYWTTMAPMLGLGAALLWQLWRDRADDVPRSTGWVARWLTLAQVVLTAVAAGAVVVIGTLALL</sequence>
<organism evidence="2 3">
    <name type="scientific">Nocardioides marinquilinus</name>
    <dbReference type="NCBI Taxonomy" id="1210400"/>
    <lineage>
        <taxon>Bacteria</taxon>
        <taxon>Bacillati</taxon>
        <taxon>Actinomycetota</taxon>
        <taxon>Actinomycetes</taxon>
        <taxon>Propionibacteriales</taxon>
        <taxon>Nocardioidaceae</taxon>
        <taxon>Nocardioides</taxon>
    </lineage>
</organism>
<reference evidence="3" key="1">
    <citation type="journal article" date="2019" name="Int. J. Syst. Evol. Microbiol.">
        <title>The Global Catalogue of Microorganisms (GCM) 10K type strain sequencing project: providing services to taxonomists for standard genome sequencing and annotation.</title>
        <authorList>
            <consortium name="The Broad Institute Genomics Platform"/>
            <consortium name="The Broad Institute Genome Sequencing Center for Infectious Disease"/>
            <person name="Wu L."/>
            <person name="Ma J."/>
        </authorList>
    </citation>
    <scope>NUCLEOTIDE SEQUENCE [LARGE SCALE GENOMIC DNA]</scope>
    <source>
        <strain evidence="3">JCM 18459</strain>
    </source>
</reference>
<protein>
    <recommendedName>
        <fullName evidence="4">Glycosyltransferase RgtA/B/C/D-like domain-containing protein</fullName>
    </recommendedName>
</protein>
<keyword evidence="3" id="KW-1185">Reference proteome</keyword>
<keyword evidence="1" id="KW-0812">Transmembrane</keyword>